<evidence type="ECO:0000313" key="2">
    <source>
        <dbReference type="Proteomes" id="UP000242263"/>
    </source>
</evidence>
<evidence type="ECO:0000313" key="1">
    <source>
        <dbReference type="EMBL" id="PKZ14004.1"/>
    </source>
</evidence>
<proteinExistence type="predicted"/>
<sequence>MRGVPDNPIRVSSACFDDDSGEVMVDRLLESVPRADVPSEFFTMGDVVEQQSGKCFKCGRSIVDADGDVDVFNVTPLWITPLEQGGGKVLSNRCLVHVTCV</sequence>
<comment type="caution">
    <text evidence="1">The sequence shown here is derived from an EMBL/GenBank/DDBJ whole genome shotgun (WGS) entry which is preliminary data.</text>
</comment>
<reference evidence="1 2" key="1">
    <citation type="submission" date="2017-12" db="EMBL/GenBank/DDBJ databases">
        <title>Phylogenetic diversity of female urinary microbiome.</title>
        <authorList>
            <person name="Thomas-White K."/>
            <person name="Wolfe A.J."/>
        </authorList>
    </citation>
    <scope>NUCLEOTIDE SEQUENCE [LARGE SCALE GENOMIC DNA]</scope>
    <source>
        <strain evidence="1 2">UMB0064</strain>
    </source>
</reference>
<dbReference type="AlphaFoldDB" id="A0A2I1M1M4"/>
<organism evidence="1 2">
    <name type="scientific">Alloscardovia omnicolens</name>
    <dbReference type="NCBI Taxonomy" id="419015"/>
    <lineage>
        <taxon>Bacteria</taxon>
        <taxon>Bacillati</taxon>
        <taxon>Actinomycetota</taxon>
        <taxon>Actinomycetes</taxon>
        <taxon>Bifidobacteriales</taxon>
        <taxon>Bifidobacteriaceae</taxon>
        <taxon>Alloscardovia</taxon>
    </lineage>
</organism>
<dbReference type="EMBL" id="PKGU01000007">
    <property type="protein sequence ID" value="PKZ14004.1"/>
    <property type="molecule type" value="Genomic_DNA"/>
</dbReference>
<name>A0A2I1M1M4_9BIFI</name>
<gene>
    <name evidence="1" type="ORF">CYJ32_07645</name>
</gene>
<protein>
    <submittedName>
        <fullName evidence="1">Uncharacterized protein</fullName>
    </submittedName>
</protein>
<accession>A0A2I1M1M4</accession>
<dbReference type="Proteomes" id="UP000242263">
    <property type="component" value="Unassembled WGS sequence"/>
</dbReference>